<accession>A0ABV8DHM7</accession>
<evidence type="ECO:0000256" key="3">
    <source>
        <dbReference type="ARBA" id="ARBA00023163"/>
    </source>
</evidence>
<evidence type="ECO:0000256" key="2">
    <source>
        <dbReference type="ARBA" id="ARBA00023125"/>
    </source>
</evidence>
<keyword evidence="3" id="KW-0804">Transcription</keyword>
<evidence type="ECO:0000259" key="4">
    <source>
        <dbReference type="PROSITE" id="PS01124"/>
    </source>
</evidence>
<reference evidence="6" key="1">
    <citation type="journal article" date="2019" name="Int. J. Syst. Evol. Microbiol.">
        <title>The Global Catalogue of Microorganisms (GCM) 10K type strain sequencing project: providing services to taxonomists for standard genome sequencing and annotation.</title>
        <authorList>
            <consortium name="The Broad Institute Genomics Platform"/>
            <consortium name="The Broad Institute Genome Sequencing Center for Infectious Disease"/>
            <person name="Wu L."/>
            <person name="Ma J."/>
        </authorList>
    </citation>
    <scope>NUCLEOTIDE SEQUENCE [LARGE SCALE GENOMIC DNA]</scope>
    <source>
        <strain evidence="6">CCUG 2113</strain>
    </source>
</reference>
<dbReference type="Pfam" id="PF12833">
    <property type="entry name" value="HTH_18"/>
    <property type="match status" value="1"/>
</dbReference>
<dbReference type="PANTHER" id="PTHR40055">
    <property type="entry name" value="TRANSCRIPTIONAL REGULATOR YGIV-RELATED"/>
    <property type="match status" value="1"/>
</dbReference>
<dbReference type="Pfam" id="PF06445">
    <property type="entry name" value="GyrI-like"/>
    <property type="match status" value="1"/>
</dbReference>
<dbReference type="SUPFAM" id="SSF55136">
    <property type="entry name" value="Probable bacterial effector-binding domain"/>
    <property type="match status" value="1"/>
</dbReference>
<dbReference type="EMBL" id="JBHSAJ010000152">
    <property type="protein sequence ID" value="MFC3937934.1"/>
    <property type="molecule type" value="Genomic_DNA"/>
</dbReference>
<dbReference type="SMART" id="SM00871">
    <property type="entry name" value="AraC_E_bind"/>
    <property type="match status" value="1"/>
</dbReference>
<gene>
    <name evidence="5" type="ORF">ACFOW3_25270</name>
</gene>
<organism evidence="5 6">
    <name type="scientific">Acidovorax facilis</name>
    <dbReference type="NCBI Taxonomy" id="12917"/>
    <lineage>
        <taxon>Bacteria</taxon>
        <taxon>Pseudomonadati</taxon>
        <taxon>Pseudomonadota</taxon>
        <taxon>Betaproteobacteria</taxon>
        <taxon>Burkholderiales</taxon>
        <taxon>Comamonadaceae</taxon>
        <taxon>Acidovorax</taxon>
    </lineage>
</organism>
<dbReference type="SUPFAM" id="SSF46689">
    <property type="entry name" value="Homeodomain-like"/>
    <property type="match status" value="2"/>
</dbReference>
<dbReference type="RefSeq" id="WP_055400871.1">
    <property type="nucleotide sequence ID" value="NZ_JAMXAX010000193.1"/>
</dbReference>
<dbReference type="InterPro" id="IPR018062">
    <property type="entry name" value="HTH_AraC-typ_CS"/>
</dbReference>
<comment type="caution">
    <text evidence="5">The sequence shown here is derived from an EMBL/GenBank/DDBJ whole genome shotgun (WGS) entry which is preliminary data.</text>
</comment>
<name>A0ABV8DHM7_9BURK</name>
<dbReference type="PANTHER" id="PTHR40055:SF1">
    <property type="entry name" value="TRANSCRIPTIONAL REGULATOR YGIV-RELATED"/>
    <property type="match status" value="1"/>
</dbReference>
<protein>
    <submittedName>
        <fullName evidence="5">GyrI-like domain-containing protein</fullName>
    </submittedName>
</protein>
<dbReference type="InterPro" id="IPR029442">
    <property type="entry name" value="GyrI-like"/>
</dbReference>
<proteinExistence type="predicted"/>
<dbReference type="SMART" id="SM00342">
    <property type="entry name" value="HTH_ARAC"/>
    <property type="match status" value="1"/>
</dbReference>
<evidence type="ECO:0000256" key="1">
    <source>
        <dbReference type="ARBA" id="ARBA00023015"/>
    </source>
</evidence>
<keyword evidence="1" id="KW-0805">Transcription regulation</keyword>
<dbReference type="InterPro" id="IPR020449">
    <property type="entry name" value="Tscrpt_reg_AraC-type_HTH"/>
</dbReference>
<evidence type="ECO:0000313" key="5">
    <source>
        <dbReference type="EMBL" id="MFC3937934.1"/>
    </source>
</evidence>
<dbReference type="PROSITE" id="PS01124">
    <property type="entry name" value="HTH_ARAC_FAMILY_2"/>
    <property type="match status" value="1"/>
</dbReference>
<dbReference type="Gene3D" id="1.10.10.60">
    <property type="entry name" value="Homeodomain-like"/>
    <property type="match status" value="2"/>
</dbReference>
<dbReference type="InterPro" id="IPR050908">
    <property type="entry name" value="SmbC-like"/>
</dbReference>
<dbReference type="PROSITE" id="PS00041">
    <property type="entry name" value="HTH_ARAC_FAMILY_1"/>
    <property type="match status" value="1"/>
</dbReference>
<dbReference type="Proteomes" id="UP001595693">
    <property type="component" value="Unassembled WGS sequence"/>
</dbReference>
<keyword evidence="2" id="KW-0238">DNA-binding</keyword>
<dbReference type="InterPro" id="IPR011256">
    <property type="entry name" value="Reg_factor_effector_dom_sf"/>
</dbReference>
<dbReference type="PRINTS" id="PR00032">
    <property type="entry name" value="HTHARAC"/>
</dbReference>
<feature type="domain" description="HTH araC/xylS-type" evidence="4">
    <location>
        <begin position="13"/>
        <end position="114"/>
    </location>
</feature>
<dbReference type="InterPro" id="IPR018060">
    <property type="entry name" value="HTH_AraC"/>
</dbReference>
<dbReference type="InterPro" id="IPR010499">
    <property type="entry name" value="AraC_E-bd"/>
</dbReference>
<dbReference type="InterPro" id="IPR009057">
    <property type="entry name" value="Homeodomain-like_sf"/>
</dbReference>
<keyword evidence="6" id="KW-1185">Reference proteome</keyword>
<evidence type="ECO:0000313" key="6">
    <source>
        <dbReference type="Proteomes" id="UP001595693"/>
    </source>
</evidence>
<dbReference type="Gene3D" id="3.20.80.10">
    <property type="entry name" value="Regulatory factor, effector binding domain"/>
    <property type="match status" value="1"/>
</dbReference>
<sequence length="287" mass="31659">MSLDQSADQHYRDRVARVIAHIVAHPLAAHRLEDLAAIAHFSPFHFHRVYSSIAGETVAATVRRVRLALATRLLEQGGQSITQVAMEVGYDSPQAFTRAFSQFTGQSPRAFQRDMHRLILDPGAKRAHAKAEQSLAVQIVERPAQRLHALRHQGPPSTIPHTQRRLYLQCGQRAAHRLGASCGDPQDLGGGFRYYAAVVLPEPLPAADGGLERLDIPAGLYARHTLTGPYTRINAALAAIHTRWLPASGYEPDDRPTLEHYLNSPRNAAQADLRTDLLIPIRPTTSL</sequence>